<dbReference type="Proteomes" id="UP000013776">
    <property type="component" value="Unassembled WGS sequence"/>
</dbReference>
<comment type="caution">
    <text evidence="3">The sequence shown here is derived from an EMBL/GenBank/DDBJ whole genome shotgun (WGS) entry which is preliminary data.</text>
</comment>
<sequence>MELVSSAGATVVSVEVNWHGWLNELKGRAAANEAYDNIFTKEVYRTVDAYRLYVNEQRVLAFARLNAKLERMGVSLPDTKSEQITRSKSLAVAEATEDELEAEKVMLKEANKVLKNDLKAWACVQKGLKGAILHQIEGKSARDAFLEVEKMYGESSLGRSLKLSADLTALRITDLSAEGVKEFLDKRHVLVAQLQELEPDCSLYTWEEQRKVLAQILPMEFVQEAKEHAQKVGPELTYNALQQSIIDATAFESYRQLHSKAQTGQAFYQNGTKGGNKKHGNNNSSNSNSSEPFWNMDGSCFNCKSTEHQLWECKAPGADVTRAKWAARLKKQGKQPGRYNKKFKQIKGKAAVAAIEPAKDTAGEGETPHLLITSEVAL</sequence>
<feature type="region of interest" description="Disordered" evidence="2">
    <location>
        <begin position="267"/>
        <end position="291"/>
    </location>
</feature>
<keyword evidence="1" id="KW-0175">Coiled coil</keyword>
<dbReference type="EMBL" id="CAHR02000174">
    <property type="protein sequence ID" value="CCG83747.1"/>
    <property type="molecule type" value="Genomic_DNA"/>
</dbReference>
<evidence type="ECO:0000256" key="1">
    <source>
        <dbReference type="SAM" id="Coils"/>
    </source>
</evidence>
<dbReference type="AlphaFoldDB" id="R4XDQ2"/>
<dbReference type="VEuPathDB" id="FungiDB:TAPDE_004065"/>
<evidence type="ECO:0000313" key="3">
    <source>
        <dbReference type="EMBL" id="CCG83747.1"/>
    </source>
</evidence>
<proteinExistence type="predicted"/>
<organism evidence="3 4">
    <name type="scientific">Taphrina deformans (strain PYCC 5710 / ATCC 11124 / CBS 356.35 / IMI 108563 / JCM 9778 / NBRC 8474)</name>
    <name type="common">Peach leaf curl fungus</name>
    <name type="synonym">Lalaria deformans</name>
    <dbReference type="NCBI Taxonomy" id="1097556"/>
    <lineage>
        <taxon>Eukaryota</taxon>
        <taxon>Fungi</taxon>
        <taxon>Dikarya</taxon>
        <taxon>Ascomycota</taxon>
        <taxon>Taphrinomycotina</taxon>
        <taxon>Taphrinomycetes</taxon>
        <taxon>Taphrinales</taxon>
        <taxon>Taphrinaceae</taxon>
        <taxon>Taphrina</taxon>
    </lineage>
</organism>
<dbReference type="Pfam" id="PF14223">
    <property type="entry name" value="Retrotran_gag_2"/>
    <property type="match status" value="1"/>
</dbReference>
<evidence type="ECO:0000256" key="2">
    <source>
        <dbReference type="SAM" id="MobiDB-lite"/>
    </source>
</evidence>
<accession>R4XDQ2</accession>
<dbReference type="STRING" id="1097556.R4XDQ2"/>
<protein>
    <submittedName>
        <fullName evidence="3">Uncharacterized protein</fullName>
    </submittedName>
</protein>
<gene>
    <name evidence="3" type="ORF">TAPDE_004065</name>
</gene>
<name>R4XDQ2_TAPDE</name>
<evidence type="ECO:0000313" key="4">
    <source>
        <dbReference type="Proteomes" id="UP000013776"/>
    </source>
</evidence>
<keyword evidence="4" id="KW-1185">Reference proteome</keyword>
<feature type="compositionally biased region" description="Low complexity" evidence="2">
    <location>
        <begin position="281"/>
        <end position="290"/>
    </location>
</feature>
<reference evidence="3 4" key="1">
    <citation type="journal article" date="2013" name="MBio">
        <title>Genome sequencing of the plant pathogen Taphrina deformans, the causal agent of peach leaf curl.</title>
        <authorList>
            <person name="Cisse O.H."/>
            <person name="Almeida J.M.G.C.F."/>
            <person name="Fonseca A."/>
            <person name="Kumar A.A."/>
            <person name="Salojaervi J."/>
            <person name="Overmyer K."/>
            <person name="Hauser P.M."/>
            <person name="Pagni M."/>
        </authorList>
    </citation>
    <scope>NUCLEOTIDE SEQUENCE [LARGE SCALE GENOMIC DNA]</scope>
    <source>
        <strain evidence="4">PYCC 5710 / ATCC 11124 / CBS 356.35 / IMI 108563 / JCM 9778 / NBRC 8474</strain>
    </source>
</reference>
<feature type="coiled-coil region" evidence="1">
    <location>
        <begin position="90"/>
        <end position="117"/>
    </location>
</feature>